<evidence type="ECO:0000256" key="2">
    <source>
        <dbReference type="ARBA" id="ARBA00008873"/>
    </source>
</evidence>
<evidence type="ECO:0000259" key="10">
    <source>
        <dbReference type="Pfam" id="PF01545"/>
    </source>
</evidence>
<evidence type="ECO:0000313" key="13">
    <source>
        <dbReference type="Proteomes" id="UP001244552"/>
    </source>
</evidence>
<dbReference type="InterPro" id="IPR027469">
    <property type="entry name" value="Cation_efflux_TMD_sf"/>
</dbReference>
<evidence type="ECO:0000313" key="12">
    <source>
        <dbReference type="EMBL" id="MDQ0536852.1"/>
    </source>
</evidence>
<evidence type="ECO:0000256" key="8">
    <source>
        <dbReference type="ARBA" id="ARBA00023136"/>
    </source>
</evidence>
<evidence type="ECO:0000256" key="6">
    <source>
        <dbReference type="ARBA" id="ARBA00022989"/>
    </source>
</evidence>
<comment type="similarity">
    <text evidence="2">Belongs to the cation diffusion facilitator (CDF) transporter (TC 2.A.4) family. SLC30A subfamily.</text>
</comment>
<evidence type="ECO:0000256" key="1">
    <source>
        <dbReference type="ARBA" id="ARBA00004141"/>
    </source>
</evidence>
<feature type="transmembrane region" description="Helical" evidence="9">
    <location>
        <begin position="69"/>
        <end position="93"/>
    </location>
</feature>
<dbReference type="InterPro" id="IPR002524">
    <property type="entry name" value="Cation_efflux"/>
</dbReference>
<feature type="transmembrane region" description="Helical" evidence="9">
    <location>
        <begin position="105"/>
        <end position="129"/>
    </location>
</feature>
<evidence type="ECO:0000256" key="9">
    <source>
        <dbReference type="SAM" id="Phobius"/>
    </source>
</evidence>
<dbReference type="RefSeq" id="WP_307354577.1">
    <property type="nucleotide sequence ID" value="NZ_JAGINO010000033.1"/>
</dbReference>
<feature type="transmembrane region" description="Helical" evidence="9">
    <location>
        <begin position="7"/>
        <end position="27"/>
    </location>
</feature>
<sequence length="289" mass="30594">MSYDRSFALGALLNIGFVAVEAGYGLVANSTALLADAGHNLSDVMGLLLAWGAAWLGRRLPQGRYTYGFGNASVLASLLNAMILLIAVGAILLEATDRLFSPEPVAETTVMVVAIIGIVINAWTAWLFMGGQKHDINLRGAYLHMAADTAVSVGVVVAALAIRFTGWLWLDPATSIVIALVIVVGTWGLLRDSARMAMDAVPDGIDRAGVERYLAGLPGVAAVHDLHIWPISTTETALTAHLVRPGMGQDDGLLREIAGTLRERFGIRHATVQIEQDGSCCELAPADVV</sequence>
<dbReference type="Pfam" id="PF01545">
    <property type="entry name" value="Cation_efflux"/>
    <property type="match status" value="1"/>
</dbReference>
<dbReference type="Pfam" id="PF16916">
    <property type="entry name" value="ZT_dimer"/>
    <property type="match status" value="1"/>
</dbReference>
<dbReference type="NCBIfam" id="TIGR01297">
    <property type="entry name" value="CDF"/>
    <property type="match status" value="1"/>
</dbReference>
<feature type="transmembrane region" description="Helical" evidence="9">
    <location>
        <begin position="39"/>
        <end position="57"/>
    </location>
</feature>
<evidence type="ECO:0000256" key="4">
    <source>
        <dbReference type="ARBA" id="ARBA00022692"/>
    </source>
</evidence>
<keyword evidence="5" id="KW-0864">Zinc transport</keyword>
<organism evidence="12 13">
    <name type="scientific">Azospirillum picis</name>
    <dbReference type="NCBI Taxonomy" id="488438"/>
    <lineage>
        <taxon>Bacteria</taxon>
        <taxon>Pseudomonadati</taxon>
        <taxon>Pseudomonadota</taxon>
        <taxon>Alphaproteobacteria</taxon>
        <taxon>Rhodospirillales</taxon>
        <taxon>Azospirillaceae</taxon>
        <taxon>Azospirillum</taxon>
    </lineage>
</organism>
<keyword evidence="4 9" id="KW-0812">Transmembrane</keyword>
<keyword evidence="5" id="KW-0862">Zinc</keyword>
<dbReference type="InterPro" id="IPR050681">
    <property type="entry name" value="CDF/SLC30A"/>
</dbReference>
<dbReference type="PANTHER" id="PTHR11562:SF17">
    <property type="entry name" value="RE54080P-RELATED"/>
    <property type="match status" value="1"/>
</dbReference>
<feature type="transmembrane region" description="Helical" evidence="9">
    <location>
        <begin position="168"/>
        <end position="190"/>
    </location>
</feature>
<keyword evidence="8 9" id="KW-0472">Membrane</keyword>
<evidence type="ECO:0000256" key="5">
    <source>
        <dbReference type="ARBA" id="ARBA00022906"/>
    </source>
</evidence>
<dbReference type="EMBL" id="JAUSVU010000033">
    <property type="protein sequence ID" value="MDQ0536852.1"/>
    <property type="molecule type" value="Genomic_DNA"/>
</dbReference>
<dbReference type="Gene3D" id="1.20.1510.10">
    <property type="entry name" value="Cation efflux protein transmembrane domain"/>
    <property type="match status" value="1"/>
</dbReference>
<keyword evidence="3" id="KW-0813">Transport</keyword>
<dbReference type="Proteomes" id="UP001244552">
    <property type="component" value="Unassembled WGS sequence"/>
</dbReference>
<dbReference type="InterPro" id="IPR027470">
    <property type="entry name" value="Cation_efflux_CTD"/>
</dbReference>
<accession>A0ABU0MTS9</accession>
<feature type="transmembrane region" description="Helical" evidence="9">
    <location>
        <begin position="141"/>
        <end position="162"/>
    </location>
</feature>
<name>A0ABU0MTS9_9PROT</name>
<protein>
    <submittedName>
        <fullName evidence="12">Cobalt-zinc-cadmium efflux system protein</fullName>
    </submittedName>
</protein>
<dbReference type="InterPro" id="IPR036837">
    <property type="entry name" value="Cation_efflux_CTD_sf"/>
</dbReference>
<evidence type="ECO:0000256" key="3">
    <source>
        <dbReference type="ARBA" id="ARBA00022448"/>
    </source>
</evidence>
<keyword evidence="6 9" id="KW-1133">Transmembrane helix</keyword>
<dbReference type="SUPFAM" id="SSF160240">
    <property type="entry name" value="Cation efflux protein cytoplasmic domain-like"/>
    <property type="match status" value="1"/>
</dbReference>
<reference evidence="12 13" key="1">
    <citation type="submission" date="2023-07" db="EMBL/GenBank/DDBJ databases">
        <title>Genomic Encyclopedia of Type Strains, Phase IV (KMG-IV): sequencing the most valuable type-strain genomes for metagenomic binning, comparative biology and taxonomic classification.</title>
        <authorList>
            <person name="Goeker M."/>
        </authorList>
    </citation>
    <scope>NUCLEOTIDE SEQUENCE [LARGE SCALE GENOMIC DNA]</scope>
    <source>
        <strain evidence="12 13">DSM 19922</strain>
    </source>
</reference>
<dbReference type="InterPro" id="IPR058533">
    <property type="entry name" value="Cation_efflux_TM"/>
</dbReference>
<feature type="domain" description="Cation efflux protein cytoplasmic" evidence="11">
    <location>
        <begin position="202"/>
        <end position="276"/>
    </location>
</feature>
<feature type="domain" description="Cation efflux protein transmembrane" evidence="10">
    <location>
        <begin position="10"/>
        <end position="195"/>
    </location>
</feature>
<keyword evidence="13" id="KW-1185">Reference proteome</keyword>
<comment type="caution">
    <text evidence="12">The sequence shown here is derived from an EMBL/GenBank/DDBJ whole genome shotgun (WGS) entry which is preliminary data.</text>
</comment>
<evidence type="ECO:0000259" key="11">
    <source>
        <dbReference type="Pfam" id="PF16916"/>
    </source>
</evidence>
<dbReference type="SUPFAM" id="SSF161111">
    <property type="entry name" value="Cation efflux protein transmembrane domain-like"/>
    <property type="match status" value="1"/>
</dbReference>
<comment type="subcellular location">
    <subcellularLocation>
        <location evidence="1">Membrane</location>
        <topology evidence="1">Multi-pass membrane protein</topology>
    </subcellularLocation>
</comment>
<evidence type="ECO:0000256" key="7">
    <source>
        <dbReference type="ARBA" id="ARBA00023065"/>
    </source>
</evidence>
<dbReference type="PANTHER" id="PTHR11562">
    <property type="entry name" value="CATION EFFLUX PROTEIN/ ZINC TRANSPORTER"/>
    <property type="match status" value="1"/>
</dbReference>
<keyword evidence="7" id="KW-0406">Ion transport</keyword>
<proteinExistence type="inferred from homology"/>
<gene>
    <name evidence="12" type="ORF">QO018_005750</name>
</gene>